<accession>A0A645AI44</accession>
<sequence length="226" mass="25274">MKKIVLALILFSAFSFMSQAQNEKFFRFGLHANTGFTWMKPDQDSLEYQGMKIGMGWGFIGELTLADNFSFATGFDVNYMGGKLQKLGVYQVYPPDSVPVFSKLTSNYRFQFLDIPLTLKMKTNEINYITYFARIGGSVGICLNAKADQEYSPLSGSQVLSLNDQDLKDEKKFLRANFLISGGLEYSLGGTTTALAELSFVNGLTYQLDDTKSIGNYIMLKVGIMF</sequence>
<proteinExistence type="predicted"/>
<evidence type="ECO:0000259" key="1">
    <source>
        <dbReference type="Pfam" id="PF13568"/>
    </source>
</evidence>
<dbReference type="Pfam" id="PF13568">
    <property type="entry name" value="OMP_b-brl_2"/>
    <property type="match status" value="1"/>
</dbReference>
<evidence type="ECO:0000313" key="2">
    <source>
        <dbReference type="EMBL" id="MPM50533.1"/>
    </source>
</evidence>
<comment type="caution">
    <text evidence="2">The sequence shown here is derived from an EMBL/GenBank/DDBJ whole genome shotgun (WGS) entry which is preliminary data.</text>
</comment>
<dbReference type="EMBL" id="VSSQ01013010">
    <property type="protein sequence ID" value="MPM50533.1"/>
    <property type="molecule type" value="Genomic_DNA"/>
</dbReference>
<dbReference type="AlphaFoldDB" id="A0A645AI44"/>
<organism evidence="2">
    <name type="scientific">bioreactor metagenome</name>
    <dbReference type="NCBI Taxonomy" id="1076179"/>
    <lineage>
        <taxon>unclassified sequences</taxon>
        <taxon>metagenomes</taxon>
        <taxon>ecological metagenomes</taxon>
    </lineage>
</organism>
<dbReference type="InterPro" id="IPR025665">
    <property type="entry name" value="Beta-barrel_OMP_2"/>
</dbReference>
<name>A0A645AI44_9ZZZZ</name>
<protein>
    <recommendedName>
        <fullName evidence="1">Outer membrane protein beta-barrel domain-containing protein</fullName>
    </recommendedName>
</protein>
<feature type="domain" description="Outer membrane protein beta-barrel" evidence="1">
    <location>
        <begin position="19"/>
        <end position="205"/>
    </location>
</feature>
<gene>
    <name evidence="2" type="ORF">SDC9_97275</name>
</gene>
<reference evidence="2" key="1">
    <citation type="submission" date="2019-08" db="EMBL/GenBank/DDBJ databases">
        <authorList>
            <person name="Kucharzyk K."/>
            <person name="Murdoch R.W."/>
            <person name="Higgins S."/>
            <person name="Loffler F."/>
        </authorList>
    </citation>
    <scope>NUCLEOTIDE SEQUENCE</scope>
</reference>